<dbReference type="AlphaFoldDB" id="A0A3S0HJZ5"/>
<gene>
    <name evidence="1" type="ORF">EJV47_23020</name>
</gene>
<dbReference type="OrthoDB" id="138803at2"/>
<evidence type="ECO:0000313" key="1">
    <source>
        <dbReference type="EMBL" id="RTQ46029.1"/>
    </source>
</evidence>
<organism evidence="1 2">
    <name type="scientific">Hymenobacter gummosus</name>
    <dbReference type="NCBI Taxonomy" id="1776032"/>
    <lineage>
        <taxon>Bacteria</taxon>
        <taxon>Pseudomonadati</taxon>
        <taxon>Bacteroidota</taxon>
        <taxon>Cytophagia</taxon>
        <taxon>Cytophagales</taxon>
        <taxon>Hymenobacteraceae</taxon>
        <taxon>Hymenobacter</taxon>
    </lineage>
</organism>
<dbReference type="Pfam" id="PF11855">
    <property type="entry name" value="DUF3375"/>
    <property type="match status" value="1"/>
</dbReference>
<comment type="caution">
    <text evidence="1">The sequence shown here is derived from an EMBL/GenBank/DDBJ whole genome shotgun (WGS) entry which is preliminary data.</text>
</comment>
<reference evidence="1 2" key="1">
    <citation type="submission" date="2018-12" db="EMBL/GenBank/DDBJ databases">
        <title>Hymenobacter gummosus sp. nov., isolated from a spring.</title>
        <authorList>
            <person name="Nie L."/>
        </authorList>
    </citation>
    <scope>NUCLEOTIDE SEQUENCE [LARGE SCALE GENOMIC DNA]</scope>
    <source>
        <strain evidence="1 2">KCTC 52166</strain>
    </source>
</reference>
<dbReference type="EMBL" id="RXOF01000017">
    <property type="protein sequence ID" value="RTQ46029.1"/>
    <property type="molecule type" value="Genomic_DNA"/>
</dbReference>
<sequence>MNQVLDYATARYLLSEQPAPAISLLRWQKDNAAFTISFLYEVFRQRHTSRLPAERLRLRLEQHVENYEPEHQETPRLRAQEWLRRWTSDETPLLAHRLDEQGQGYYELTTHCETLFRWLAALETRTFVGTESRFRSLFAGLRELLEKSHNDPQQRIRELEARQRELVAEIQQIRATNQVTPLSDTQIRERYQELSQMAELLLGDFKAVRQNFREMSFRLMQQQAATQHRGQLLGGALQEREQLEQSDQGQSFRAFWQFLHEDAARDEWSTLVRETHDILLRRELGPPYPLLAQLKEHLHAEADVVISAKQVLAEKLHRALAQETQADRRLTATLLREIQALGRQAAPDPPEQRDFLDLETDEAAIYLPLSRPPQFEPPAVVACALPEPPTEAAAPDLLAVLGAEPAPVNMRRLERQLDSLLRTQPTVALASVVARFGLPQGLPELVAYLAGETGHVAHFPDNDDQTDLLPLPDARRVRVPKVYFTAS</sequence>
<dbReference type="RefSeq" id="WP_126695565.1">
    <property type="nucleotide sequence ID" value="NZ_RXOF01000017.1"/>
</dbReference>
<dbReference type="Proteomes" id="UP000282184">
    <property type="component" value="Unassembled WGS sequence"/>
</dbReference>
<keyword evidence="2" id="KW-1185">Reference proteome</keyword>
<proteinExistence type="predicted"/>
<name>A0A3S0HJZ5_9BACT</name>
<protein>
    <submittedName>
        <fullName evidence="1">DUF3375 family protein</fullName>
    </submittedName>
</protein>
<dbReference type="InterPro" id="IPR021804">
    <property type="entry name" value="DUF3375"/>
</dbReference>
<accession>A0A3S0HJZ5</accession>
<evidence type="ECO:0000313" key="2">
    <source>
        <dbReference type="Proteomes" id="UP000282184"/>
    </source>
</evidence>